<protein>
    <recommendedName>
        <fullName evidence="5">Major facilitator superfamily (MFS) profile domain-containing protein</fullName>
    </recommendedName>
</protein>
<evidence type="ECO:0000313" key="6">
    <source>
        <dbReference type="EMBL" id="SPJ23187.1"/>
    </source>
</evidence>
<sequence>MSFLTFLRGNAPFLLVGVLLTFCSSFGQTFFISVFAGDIRATFDLSNGDWGFLYSVGTTASAAVMIWTGILTDTFRVRILGPAVLACLALSCVLMWAVQGWWALVFTIFALRFAGQGMSTLVATVAMARWFVASRGTALSISRIGVGLGEAFLPMIFVAALGVLDWRTLWLIAGGIVLALLPLLWPLLRLERTPQSIAKDAQAAGMDDRHWTRKDMLGHALYWLTVPMLIAPAAFSTAFFFHQVHLADAKGWSHLGLVSIFPVFTAAAAVAMFTSGPIIDRIGTARLMPFVLLPMGLGFAGFAFAPNLPVATIFVALMGLTQGMNNTVPPAFWAEFYGTRNLGGIKALAAAVMVFGTAIGPALTGALIDLGIEFPDQMLGIAVYFGVAAILVTLGVQRAKGSLPPQVHVERA</sequence>
<dbReference type="AlphaFoldDB" id="A0A2R8BSL9"/>
<dbReference type="OrthoDB" id="1404228at2"/>
<feature type="transmembrane region" description="Helical" evidence="4">
    <location>
        <begin position="254"/>
        <end position="275"/>
    </location>
</feature>
<organism evidence="6 7">
    <name type="scientific">Palleronia abyssalis</name>
    <dbReference type="NCBI Taxonomy" id="1501240"/>
    <lineage>
        <taxon>Bacteria</taxon>
        <taxon>Pseudomonadati</taxon>
        <taxon>Pseudomonadota</taxon>
        <taxon>Alphaproteobacteria</taxon>
        <taxon>Rhodobacterales</taxon>
        <taxon>Roseobacteraceae</taxon>
        <taxon>Palleronia</taxon>
    </lineage>
</organism>
<keyword evidence="1 4" id="KW-0812">Transmembrane</keyword>
<dbReference type="EMBL" id="ONZF01000002">
    <property type="protein sequence ID" value="SPJ23187.1"/>
    <property type="molecule type" value="Genomic_DNA"/>
</dbReference>
<accession>A0A2R8BSL9</accession>
<gene>
    <name evidence="6" type="ORF">PAA8504_00992</name>
</gene>
<reference evidence="6 7" key="1">
    <citation type="submission" date="2018-03" db="EMBL/GenBank/DDBJ databases">
        <authorList>
            <person name="Keele B.F."/>
        </authorList>
    </citation>
    <scope>NUCLEOTIDE SEQUENCE [LARGE SCALE GENOMIC DNA]</scope>
    <source>
        <strain evidence="6 7">CECT 8504</strain>
    </source>
</reference>
<feature type="transmembrane region" description="Helical" evidence="4">
    <location>
        <begin position="104"/>
        <end position="132"/>
    </location>
</feature>
<feature type="transmembrane region" description="Helical" evidence="4">
    <location>
        <begin position="51"/>
        <end position="72"/>
    </location>
</feature>
<keyword evidence="2 4" id="KW-1133">Transmembrane helix</keyword>
<dbReference type="InterPro" id="IPR011701">
    <property type="entry name" value="MFS"/>
</dbReference>
<feature type="transmembrane region" description="Helical" evidence="4">
    <location>
        <begin position="144"/>
        <end position="163"/>
    </location>
</feature>
<proteinExistence type="predicted"/>
<keyword evidence="3 4" id="KW-0472">Membrane</keyword>
<dbReference type="PANTHER" id="PTHR11360">
    <property type="entry name" value="MONOCARBOXYLATE TRANSPORTER"/>
    <property type="match status" value="1"/>
</dbReference>
<dbReference type="RefSeq" id="WP_108893047.1">
    <property type="nucleotide sequence ID" value="NZ_ONZF01000002.1"/>
</dbReference>
<feature type="domain" description="Major facilitator superfamily (MFS) profile" evidence="5">
    <location>
        <begin position="13"/>
        <end position="400"/>
    </location>
</feature>
<dbReference type="Gene3D" id="1.20.1250.20">
    <property type="entry name" value="MFS general substrate transporter like domains"/>
    <property type="match status" value="2"/>
</dbReference>
<evidence type="ECO:0000256" key="3">
    <source>
        <dbReference type="ARBA" id="ARBA00023136"/>
    </source>
</evidence>
<dbReference type="Proteomes" id="UP000244912">
    <property type="component" value="Unassembled WGS sequence"/>
</dbReference>
<dbReference type="InterPro" id="IPR020846">
    <property type="entry name" value="MFS_dom"/>
</dbReference>
<feature type="transmembrane region" description="Helical" evidence="4">
    <location>
        <begin position="378"/>
        <end position="396"/>
    </location>
</feature>
<dbReference type="InterPro" id="IPR050327">
    <property type="entry name" value="Proton-linked_MCT"/>
</dbReference>
<evidence type="ECO:0000313" key="7">
    <source>
        <dbReference type="Proteomes" id="UP000244912"/>
    </source>
</evidence>
<dbReference type="Pfam" id="PF07690">
    <property type="entry name" value="MFS_1"/>
    <property type="match status" value="1"/>
</dbReference>
<feature type="transmembrane region" description="Helical" evidence="4">
    <location>
        <begin position="220"/>
        <end position="242"/>
    </location>
</feature>
<dbReference type="PANTHER" id="PTHR11360:SF308">
    <property type="entry name" value="BLL3089 PROTEIN"/>
    <property type="match status" value="1"/>
</dbReference>
<feature type="transmembrane region" description="Helical" evidence="4">
    <location>
        <begin position="311"/>
        <end position="336"/>
    </location>
</feature>
<feature type="transmembrane region" description="Helical" evidence="4">
    <location>
        <begin position="287"/>
        <end position="305"/>
    </location>
</feature>
<evidence type="ECO:0000259" key="5">
    <source>
        <dbReference type="PROSITE" id="PS50850"/>
    </source>
</evidence>
<evidence type="ECO:0000256" key="4">
    <source>
        <dbReference type="SAM" id="Phobius"/>
    </source>
</evidence>
<evidence type="ECO:0000256" key="1">
    <source>
        <dbReference type="ARBA" id="ARBA00022692"/>
    </source>
</evidence>
<dbReference type="GO" id="GO:0022857">
    <property type="term" value="F:transmembrane transporter activity"/>
    <property type="evidence" value="ECO:0007669"/>
    <property type="project" value="InterPro"/>
</dbReference>
<feature type="transmembrane region" description="Helical" evidence="4">
    <location>
        <begin position="169"/>
        <end position="188"/>
    </location>
</feature>
<evidence type="ECO:0000256" key="2">
    <source>
        <dbReference type="ARBA" id="ARBA00022989"/>
    </source>
</evidence>
<dbReference type="PROSITE" id="PS50850">
    <property type="entry name" value="MFS"/>
    <property type="match status" value="1"/>
</dbReference>
<dbReference type="SUPFAM" id="SSF103473">
    <property type="entry name" value="MFS general substrate transporter"/>
    <property type="match status" value="1"/>
</dbReference>
<feature type="transmembrane region" description="Helical" evidence="4">
    <location>
        <begin position="79"/>
        <end position="98"/>
    </location>
</feature>
<feature type="transmembrane region" description="Helical" evidence="4">
    <location>
        <begin position="348"/>
        <end position="372"/>
    </location>
</feature>
<name>A0A2R8BSL9_9RHOB</name>
<keyword evidence="7" id="KW-1185">Reference proteome</keyword>
<dbReference type="InterPro" id="IPR036259">
    <property type="entry name" value="MFS_trans_sf"/>
</dbReference>